<evidence type="ECO:0008006" key="3">
    <source>
        <dbReference type="Google" id="ProtNLM"/>
    </source>
</evidence>
<sequence>MAISNRSFAEDSVNVSESEALRLTLLKFIPSPGPLADLINEYDESLLEYYANTEVPFCKGRRVDFRNLESFHKNLASRIYSTRNAIVHSKDGDRSKYTPFKDDLALLKELPVLRFIAEIIINGSAQVM</sequence>
<reference evidence="1" key="1">
    <citation type="submission" date="2022-07" db="EMBL/GenBank/DDBJ databases">
        <title>Complete Genome Sequence of the Radioresistant Bacterium Deinococcus aetherius ST0316, Isolated from the Air Dust collected in Lower Stratosphere above Japan.</title>
        <authorList>
            <person name="Satoh K."/>
            <person name="Hagiwara K."/>
            <person name="Katsumata K."/>
            <person name="Kubo A."/>
            <person name="Yokobori S."/>
            <person name="Yamagishi A."/>
            <person name="Oono Y."/>
            <person name="Narumi I."/>
        </authorList>
    </citation>
    <scope>NUCLEOTIDE SEQUENCE</scope>
    <source>
        <strain evidence="1">ST0316</strain>
    </source>
</reference>
<dbReference type="EMBL" id="AP026560">
    <property type="protein sequence ID" value="BDP40186.1"/>
    <property type="molecule type" value="Genomic_DNA"/>
</dbReference>
<organism evidence="1 2">
    <name type="scientific">Deinococcus aetherius</name>
    <dbReference type="NCBI Taxonomy" id="200252"/>
    <lineage>
        <taxon>Bacteria</taxon>
        <taxon>Thermotogati</taxon>
        <taxon>Deinococcota</taxon>
        <taxon>Deinococci</taxon>
        <taxon>Deinococcales</taxon>
        <taxon>Deinococcaceae</taxon>
        <taxon>Deinococcus</taxon>
    </lineage>
</organism>
<name>A0ABM8A8Z8_9DEIO</name>
<accession>A0ABM8A8Z8</accession>
<proteinExistence type="predicted"/>
<gene>
    <name evidence="1" type="ORF">DAETH_01550</name>
</gene>
<evidence type="ECO:0000313" key="1">
    <source>
        <dbReference type="EMBL" id="BDP40186.1"/>
    </source>
</evidence>
<dbReference type="Proteomes" id="UP001064971">
    <property type="component" value="Chromosome"/>
</dbReference>
<protein>
    <recommendedName>
        <fullName evidence="3">RiboL-PSP-HEPN domain-containing protein</fullName>
    </recommendedName>
</protein>
<evidence type="ECO:0000313" key="2">
    <source>
        <dbReference type="Proteomes" id="UP001064971"/>
    </source>
</evidence>
<keyword evidence="2" id="KW-1185">Reference proteome</keyword>